<reference evidence="8" key="1">
    <citation type="submission" date="2017-02" db="UniProtKB">
        <authorList>
            <consortium name="WormBaseParasite"/>
        </authorList>
    </citation>
    <scope>IDENTIFICATION</scope>
</reference>
<dbReference type="PROSITE" id="PS50841">
    <property type="entry name" value="DIX"/>
    <property type="match status" value="1"/>
</dbReference>
<accession>A0A0N5A7S3</accession>
<dbReference type="PROSITE" id="PS50132">
    <property type="entry name" value="RGS"/>
    <property type="match status" value="1"/>
</dbReference>
<dbReference type="GO" id="GO:0031625">
    <property type="term" value="F:ubiquitin protein ligase binding"/>
    <property type="evidence" value="ECO:0007669"/>
    <property type="project" value="TreeGrafter"/>
</dbReference>
<comment type="subcellular location">
    <subcellularLocation>
        <location evidence="1">Cytoplasm</location>
    </subcellularLocation>
</comment>
<dbReference type="GO" id="GO:0005737">
    <property type="term" value="C:cytoplasm"/>
    <property type="evidence" value="ECO:0007669"/>
    <property type="project" value="UniProtKB-SubCell"/>
</dbReference>
<dbReference type="GO" id="GO:0060090">
    <property type="term" value="F:molecular adaptor activity"/>
    <property type="evidence" value="ECO:0007669"/>
    <property type="project" value="TreeGrafter"/>
</dbReference>
<dbReference type="SMART" id="SM00315">
    <property type="entry name" value="RGS"/>
    <property type="match status" value="1"/>
</dbReference>
<dbReference type="SUPFAM" id="SSF54236">
    <property type="entry name" value="Ubiquitin-like"/>
    <property type="match status" value="1"/>
</dbReference>
<dbReference type="Gene3D" id="1.10.167.10">
    <property type="entry name" value="Regulator of G-protein Signalling 4, domain 2"/>
    <property type="match status" value="1"/>
</dbReference>
<evidence type="ECO:0000313" key="7">
    <source>
        <dbReference type="Proteomes" id="UP000046393"/>
    </source>
</evidence>
<dbReference type="GO" id="GO:0005634">
    <property type="term" value="C:nucleus"/>
    <property type="evidence" value="ECO:0007669"/>
    <property type="project" value="TreeGrafter"/>
</dbReference>
<dbReference type="AlphaFoldDB" id="A0A0N5A7S3"/>
<sequence length="582" mass="65990">MGTFDEYHRWSQKLENVLEDRNALEAFVNWMKTESSFAEHPIRLHFAIIAYRNMCAEHNSRTVELAKNLHQRYVSVNTGLCTFLPEDLRNEISARVHNLSTADPDPEVFDCLVPYLDNFLRKKHAQFVLSEEFLELYNQMMQSSAPTVVSTAYRSSTGFNLTSHGKLRKGFAHQPTLTAEMLLKTQFVRENTLGESEVEKLYPPSSKMPYVCNATTSKNDSAVSSTFSSEANNQNAALKLSTIREEQIRDNPATFTLARVEKLDWPTMYNHSTEEGRRFFATALIEKLNLLSAQRRRNDAMSQQLRNIESKKCSARDVIVNSVEPNVLEDDDDELDKYLREKMEDNSSKPSPSFYSPDSNNIHLSRFRRKSKWSSPDQNQYNVVTSAMDSLCINSGVWCSAGFMSLSQTKHIRNQNISGAKHYSKERCEASSSVTAADNCGSISICPTANIQCVDESHRAAAFQKARLLSSNSNRRFLHKHHDLSSQTLRSRNDCKPLLTISYRGKSRVPVVAHVPGTSITFREFRKTLGISSRNNMQFFFKCACEDGSAPYQMLLVNDDSTVLPIYEGKVTAECKTLSDSD</sequence>
<dbReference type="Proteomes" id="UP000046393">
    <property type="component" value="Unplaced"/>
</dbReference>
<name>A0A0N5A7S3_9BILA</name>
<dbReference type="PANTHER" id="PTHR46102:SF2">
    <property type="entry name" value="AXIN"/>
    <property type="match status" value="1"/>
</dbReference>
<evidence type="ECO:0000256" key="4">
    <source>
        <dbReference type="PROSITE-ProRule" id="PRU00069"/>
    </source>
</evidence>
<dbReference type="Pfam" id="PF00778">
    <property type="entry name" value="DIX"/>
    <property type="match status" value="1"/>
</dbReference>
<dbReference type="GO" id="GO:0090090">
    <property type="term" value="P:negative regulation of canonical Wnt signaling pathway"/>
    <property type="evidence" value="ECO:0007669"/>
    <property type="project" value="InterPro"/>
</dbReference>
<dbReference type="GO" id="GO:0030877">
    <property type="term" value="C:beta-catenin destruction complex"/>
    <property type="evidence" value="ECO:0007669"/>
    <property type="project" value="TreeGrafter"/>
</dbReference>
<dbReference type="STRING" id="451379.A0A0N5A7S3"/>
<protein>
    <submittedName>
        <fullName evidence="8">Regulator of G protein signaling domain protein</fullName>
    </submittedName>
</protein>
<dbReference type="PANTHER" id="PTHR46102">
    <property type="entry name" value="AXIN"/>
    <property type="match status" value="1"/>
</dbReference>
<evidence type="ECO:0000313" key="8">
    <source>
        <dbReference type="WBParaSite" id="SMUV_0000008301-mRNA-1"/>
    </source>
</evidence>
<dbReference type="WBParaSite" id="SMUV_0000008301-mRNA-1">
    <property type="protein sequence ID" value="SMUV_0000008301-mRNA-1"/>
    <property type="gene ID" value="SMUV_0000008301"/>
</dbReference>
<evidence type="ECO:0000259" key="6">
    <source>
        <dbReference type="PROSITE" id="PS50841"/>
    </source>
</evidence>
<evidence type="ECO:0000256" key="1">
    <source>
        <dbReference type="ARBA" id="ARBA00004496"/>
    </source>
</evidence>
<keyword evidence="2" id="KW-0963">Cytoplasm</keyword>
<dbReference type="InterPro" id="IPR029071">
    <property type="entry name" value="Ubiquitin-like_domsf"/>
</dbReference>
<evidence type="ECO:0000256" key="2">
    <source>
        <dbReference type="ARBA" id="ARBA00022490"/>
    </source>
</evidence>
<dbReference type="InterPro" id="IPR044926">
    <property type="entry name" value="RGS_subdomain_2"/>
</dbReference>
<dbReference type="SUPFAM" id="SSF48097">
    <property type="entry name" value="Regulator of G-protein signaling, RGS"/>
    <property type="match status" value="1"/>
</dbReference>
<feature type="domain" description="DIX" evidence="6">
    <location>
        <begin position="495"/>
        <end position="579"/>
    </location>
</feature>
<dbReference type="InterPro" id="IPR016137">
    <property type="entry name" value="RGS"/>
</dbReference>
<dbReference type="InterPro" id="IPR038207">
    <property type="entry name" value="DIX_dom_sf"/>
</dbReference>
<dbReference type="InterPro" id="IPR043581">
    <property type="entry name" value="Axin-like"/>
</dbReference>
<dbReference type="InterPro" id="IPR001158">
    <property type="entry name" value="DIX"/>
</dbReference>
<feature type="domain" description="RGS" evidence="5">
    <location>
        <begin position="13"/>
        <end position="138"/>
    </location>
</feature>
<dbReference type="Gene3D" id="2.40.240.130">
    <property type="match status" value="1"/>
</dbReference>
<dbReference type="GO" id="GO:0032436">
    <property type="term" value="P:positive regulation of proteasomal ubiquitin-dependent protein catabolic process"/>
    <property type="evidence" value="ECO:0007669"/>
    <property type="project" value="TreeGrafter"/>
</dbReference>
<proteinExistence type="predicted"/>
<dbReference type="GO" id="GO:0008013">
    <property type="term" value="F:beta-catenin binding"/>
    <property type="evidence" value="ECO:0007669"/>
    <property type="project" value="TreeGrafter"/>
</dbReference>
<evidence type="ECO:0000259" key="5">
    <source>
        <dbReference type="PROSITE" id="PS50132"/>
    </source>
</evidence>
<dbReference type="GO" id="GO:0048468">
    <property type="term" value="P:cell development"/>
    <property type="evidence" value="ECO:0007669"/>
    <property type="project" value="TreeGrafter"/>
</dbReference>
<keyword evidence="7" id="KW-1185">Reference proteome</keyword>
<organism evidence="7 8">
    <name type="scientific">Syphacia muris</name>
    <dbReference type="NCBI Taxonomy" id="451379"/>
    <lineage>
        <taxon>Eukaryota</taxon>
        <taxon>Metazoa</taxon>
        <taxon>Ecdysozoa</taxon>
        <taxon>Nematoda</taxon>
        <taxon>Chromadorea</taxon>
        <taxon>Rhabditida</taxon>
        <taxon>Spirurina</taxon>
        <taxon>Oxyuridomorpha</taxon>
        <taxon>Oxyuroidea</taxon>
        <taxon>Oxyuridae</taxon>
        <taxon>Syphacia</taxon>
    </lineage>
</organism>
<evidence type="ECO:0000256" key="3">
    <source>
        <dbReference type="ARBA" id="ARBA00022687"/>
    </source>
</evidence>
<dbReference type="Pfam" id="PF00615">
    <property type="entry name" value="RGS"/>
    <property type="match status" value="1"/>
</dbReference>
<keyword evidence="3 4" id="KW-0879">Wnt signaling pathway</keyword>
<dbReference type="InterPro" id="IPR036305">
    <property type="entry name" value="RGS_sf"/>
</dbReference>
<dbReference type="GO" id="GO:0019901">
    <property type="term" value="F:protein kinase binding"/>
    <property type="evidence" value="ECO:0007669"/>
    <property type="project" value="TreeGrafter"/>
</dbReference>
<dbReference type="GO" id="GO:0016055">
    <property type="term" value="P:Wnt signaling pathway"/>
    <property type="evidence" value="ECO:0007669"/>
    <property type="project" value="UniProtKB-KW"/>
</dbReference>
<dbReference type="GO" id="GO:0005886">
    <property type="term" value="C:plasma membrane"/>
    <property type="evidence" value="ECO:0007669"/>
    <property type="project" value="TreeGrafter"/>
</dbReference>